<feature type="compositionally biased region" description="Basic and acidic residues" evidence="1">
    <location>
        <begin position="332"/>
        <end position="373"/>
    </location>
</feature>
<feature type="compositionally biased region" description="Basic and acidic residues" evidence="1">
    <location>
        <begin position="444"/>
        <end position="462"/>
    </location>
</feature>
<feature type="compositionally biased region" description="Basic and acidic residues" evidence="1">
    <location>
        <begin position="129"/>
        <end position="142"/>
    </location>
</feature>
<dbReference type="EMBL" id="CDMZ01000793">
    <property type="protein sequence ID" value="CEM21626.1"/>
    <property type="molecule type" value="Genomic_DNA"/>
</dbReference>
<name>A0A0G4G0P5_9ALVE</name>
<evidence type="ECO:0000313" key="2">
    <source>
        <dbReference type="EMBL" id="CEM21626.1"/>
    </source>
</evidence>
<proteinExistence type="predicted"/>
<accession>A0A0G4G0P5</accession>
<dbReference type="AlphaFoldDB" id="A0A0G4G0P5"/>
<protein>
    <submittedName>
        <fullName evidence="2">Uncharacterized protein</fullName>
    </submittedName>
</protein>
<feature type="region of interest" description="Disordered" evidence="1">
    <location>
        <begin position="127"/>
        <end position="158"/>
    </location>
</feature>
<feature type="compositionally biased region" description="Low complexity" evidence="1">
    <location>
        <begin position="510"/>
        <end position="542"/>
    </location>
</feature>
<feature type="compositionally biased region" description="Basic and acidic residues" evidence="1">
    <location>
        <begin position="179"/>
        <end position="194"/>
    </location>
</feature>
<feature type="region of interest" description="Disordered" evidence="1">
    <location>
        <begin position="176"/>
        <end position="217"/>
    </location>
</feature>
<feature type="compositionally biased region" description="Low complexity" evidence="1">
    <location>
        <begin position="147"/>
        <end position="158"/>
    </location>
</feature>
<feature type="compositionally biased region" description="Polar residues" evidence="1">
    <location>
        <begin position="298"/>
        <end position="308"/>
    </location>
</feature>
<feature type="region of interest" description="Disordered" evidence="1">
    <location>
        <begin position="439"/>
        <end position="548"/>
    </location>
</feature>
<feature type="region of interest" description="Disordered" evidence="1">
    <location>
        <begin position="229"/>
        <end position="373"/>
    </location>
</feature>
<feature type="compositionally biased region" description="Basic and acidic residues" evidence="1">
    <location>
        <begin position="266"/>
        <end position="278"/>
    </location>
</feature>
<feature type="region of interest" description="Disordered" evidence="1">
    <location>
        <begin position="25"/>
        <end position="82"/>
    </location>
</feature>
<gene>
    <name evidence="2" type="ORF">Cvel_19695</name>
</gene>
<reference evidence="2" key="1">
    <citation type="submission" date="2014-11" db="EMBL/GenBank/DDBJ databases">
        <authorList>
            <person name="Otto D Thomas"/>
            <person name="Naeem Raeece"/>
        </authorList>
    </citation>
    <scope>NUCLEOTIDE SEQUENCE</scope>
</reference>
<evidence type="ECO:0000256" key="1">
    <source>
        <dbReference type="SAM" id="MobiDB-lite"/>
    </source>
</evidence>
<organism evidence="2">
    <name type="scientific">Chromera velia CCMP2878</name>
    <dbReference type="NCBI Taxonomy" id="1169474"/>
    <lineage>
        <taxon>Eukaryota</taxon>
        <taxon>Sar</taxon>
        <taxon>Alveolata</taxon>
        <taxon>Colpodellida</taxon>
        <taxon>Chromeraceae</taxon>
        <taxon>Chromera</taxon>
    </lineage>
</organism>
<dbReference type="VEuPathDB" id="CryptoDB:Cvel_19695"/>
<feature type="compositionally biased region" description="Basic and acidic residues" evidence="1">
    <location>
        <begin position="234"/>
        <end position="246"/>
    </location>
</feature>
<sequence>MSRISRIPRSKTLGASLGSLFLSNKIDPAVSPKPQPSIGAKSERSGSPSVEQVLNECVRRPRSKSIVMPRGHTVRGSVEVSPAVSQRPPSIALRSPSVLFMNFAEEEDFDGGGQDDDISLYGLMKARKREKEEGEQNQKDAPMEDCPSPSSAFFFSPSSSPLDESVSLYGLMRQRALSRKVESSLKGEEDRPLRDLYASCPPEHTSPERETDYQDGDVSLEEMIQLVATKKRSRENQVKEGQERKCHSFLGGKNESISAAAVPLKEVPEAEMRSEESLHGGVNNPSAPHKPSMHKHLSTQQPTHTPCGSTRKKPLTSPGGSGDDDVSLTDLMAERKKGREAKERERNGQTKKQLVDRQAAREKEFDEHEEAKDEYQAIEKMRKEKKSLFEIIAQMAKTENERNEKSTGEGTAAVIHRCSESVTVPRRRRQTFHFTIPNQTRSEIPGDSRGDDPEKMRAETRSRSVAFPSSDVQRDMTDEIAIARMRSRSPSIRSLKREAQRRKSIPGILSVSTSVGAPSSSVPATRSPETQQQQNKGPQRGQLMPSGCTEKFRLRSRQWVRNEWRHSRLTNFFADEEDEE</sequence>